<feature type="domain" description="Sigma-54 factor interaction" evidence="7">
    <location>
        <begin position="448"/>
        <end position="535"/>
    </location>
</feature>
<dbReference type="InterPro" id="IPR009057">
    <property type="entry name" value="Homeodomain-like_sf"/>
</dbReference>
<dbReference type="Pfam" id="PF01590">
    <property type="entry name" value="GAF"/>
    <property type="match status" value="1"/>
</dbReference>
<dbReference type="AlphaFoldDB" id="L7KLA1"/>
<evidence type="ECO:0000313" key="8">
    <source>
        <dbReference type="EMBL" id="GAC49276.1"/>
    </source>
</evidence>
<dbReference type="Pfam" id="PF02954">
    <property type="entry name" value="HTH_8"/>
    <property type="match status" value="1"/>
</dbReference>
<evidence type="ECO:0000256" key="5">
    <source>
        <dbReference type="ARBA" id="ARBA00023163"/>
    </source>
</evidence>
<evidence type="ECO:0000259" key="7">
    <source>
        <dbReference type="PROSITE" id="PS50045"/>
    </source>
</evidence>
<organism evidence="8 9">
    <name type="scientific">Gordonia aichiensis NBRC 108223</name>
    <dbReference type="NCBI Taxonomy" id="1220583"/>
    <lineage>
        <taxon>Bacteria</taxon>
        <taxon>Bacillati</taxon>
        <taxon>Actinomycetota</taxon>
        <taxon>Actinomycetes</taxon>
        <taxon>Mycobacteriales</taxon>
        <taxon>Gordoniaceae</taxon>
        <taxon>Gordonia</taxon>
    </lineage>
</organism>
<dbReference type="GO" id="GO:0005524">
    <property type="term" value="F:ATP binding"/>
    <property type="evidence" value="ECO:0007669"/>
    <property type="project" value="UniProtKB-KW"/>
</dbReference>
<gene>
    <name evidence="8" type="ORF">GOACH_11_00710</name>
</gene>
<dbReference type="PANTHER" id="PTHR32071">
    <property type="entry name" value="TRANSCRIPTIONAL REGULATORY PROTEIN"/>
    <property type="match status" value="1"/>
</dbReference>
<keyword evidence="5" id="KW-0804">Transcription</keyword>
<keyword evidence="3" id="KW-0805">Transcription regulation</keyword>
<dbReference type="InterPro" id="IPR003018">
    <property type="entry name" value="GAF"/>
</dbReference>
<dbReference type="SUPFAM" id="SSF52540">
    <property type="entry name" value="P-loop containing nucleoside triphosphate hydrolases"/>
    <property type="match status" value="1"/>
</dbReference>
<dbReference type="EMBL" id="BANR01000011">
    <property type="protein sequence ID" value="GAC49276.1"/>
    <property type="molecule type" value="Genomic_DNA"/>
</dbReference>
<evidence type="ECO:0000256" key="4">
    <source>
        <dbReference type="ARBA" id="ARBA00023125"/>
    </source>
</evidence>
<dbReference type="PRINTS" id="PR01590">
    <property type="entry name" value="HTHFIS"/>
</dbReference>
<dbReference type="PROSITE" id="PS50045">
    <property type="entry name" value="SIGMA54_INTERACT_4"/>
    <property type="match status" value="1"/>
</dbReference>
<dbReference type="Gene3D" id="1.10.10.60">
    <property type="entry name" value="Homeodomain-like"/>
    <property type="match status" value="1"/>
</dbReference>
<dbReference type="eggNOG" id="COG3284">
    <property type="taxonomic scope" value="Bacteria"/>
</dbReference>
<dbReference type="Pfam" id="PF25601">
    <property type="entry name" value="AAA_lid_14"/>
    <property type="match status" value="1"/>
</dbReference>
<feature type="region of interest" description="Disordered" evidence="6">
    <location>
        <begin position="320"/>
        <end position="343"/>
    </location>
</feature>
<reference evidence="8 9" key="1">
    <citation type="submission" date="2012-12" db="EMBL/GenBank/DDBJ databases">
        <title>Whole genome shotgun sequence of Gordonia aichiensis NBRC 108223.</title>
        <authorList>
            <person name="Isaki-Nakamura S."/>
            <person name="Hosoyama A."/>
            <person name="Tsuchikane K."/>
            <person name="Ando Y."/>
            <person name="Baba S."/>
            <person name="Ohji S."/>
            <person name="Hamada M."/>
            <person name="Tamura T."/>
            <person name="Yamazoe A."/>
            <person name="Yamazaki S."/>
            <person name="Fujita N."/>
        </authorList>
    </citation>
    <scope>NUCLEOTIDE SEQUENCE [LARGE SCALE GENOMIC DNA]</scope>
    <source>
        <strain evidence="8 9">NBRC 108223</strain>
    </source>
</reference>
<evidence type="ECO:0000313" key="9">
    <source>
        <dbReference type="Proteomes" id="UP000010988"/>
    </source>
</evidence>
<evidence type="ECO:0000256" key="1">
    <source>
        <dbReference type="ARBA" id="ARBA00022741"/>
    </source>
</evidence>
<comment type="caution">
    <text evidence="8">The sequence shown here is derived from an EMBL/GenBank/DDBJ whole genome shotgun (WGS) entry which is preliminary data.</text>
</comment>
<dbReference type="Gene3D" id="1.10.8.60">
    <property type="match status" value="1"/>
</dbReference>
<name>L7KLA1_9ACTN</name>
<keyword evidence="4" id="KW-0238">DNA-binding</keyword>
<dbReference type="InterPro" id="IPR029016">
    <property type="entry name" value="GAF-like_dom_sf"/>
</dbReference>
<protein>
    <submittedName>
        <fullName evidence="8">Putative transcriptional regulator</fullName>
    </submittedName>
</protein>
<proteinExistence type="predicted"/>
<evidence type="ECO:0000256" key="2">
    <source>
        <dbReference type="ARBA" id="ARBA00022840"/>
    </source>
</evidence>
<dbReference type="InterPro" id="IPR002078">
    <property type="entry name" value="Sigma_54_int"/>
</dbReference>
<keyword evidence="9" id="KW-1185">Reference proteome</keyword>
<dbReference type="GO" id="GO:0006355">
    <property type="term" value="P:regulation of DNA-templated transcription"/>
    <property type="evidence" value="ECO:0007669"/>
    <property type="project" value="InterPro"/>
</dbReference>
<dbReference type="Gene3D" id="3.30.450.40">
    <property type="match status" value="1"/>
</dbReference>
<dbReference type="Proteomes" id="UP000010988">
    <property type="component" value="Unassembled WGS sequence"/>
</dbReference>
<dbReference type="PANTHER" id="PTHR32071:SF122">
    <property type="entry name" value="SIGMA FACTOR"/>
    <property type="match status" value="1"/>
</dbReference>
<keyword evidence="2" id="KW-0067">ATP-binding</keyword>
<dbReference type="GO" id="GO:0043565">
    <property type="term" value="F:sequence-specific DNA binding"/>
    <property type="evidence" value="ECO:0007669"/>
    <property type="project" value="InterPro"/>
</dbReference>
<dbReference type="InterPro" id="IPR058031">
    <property type="entry name" value="AAA_lid_NorR"/>
</dbReference>
<dbReference type="STRING" id="1220583.GOACH_11_00710"/>
<dbReference type="InterPro" id="IPR002197">
    <property type="entry name" value="HTH_Fis"/>
</dbReference>
<keyword evidence="1" id="KW-0547">Nucleotide-binding</keyword>
<evidence type="ECO:0000256" key="3">
    <source>
        <dbReference type="ARBA" id="ARBA00023015"/>
    </source>
</evidence>
<dbReference type="SUPFAM" id="SSF46689">
    <property type="entry name" value="Homeodomain-like"/>
    <property type="match status" value="1"/>
</dbReference>
<sequence length="607" mass="65222">MPCVTSAYGVEKGAGIVRDRRDEQLRIAAARADFLEYGPQGAAGVGEVVAASWSRSASAGLDADEYHVAYHDDIDFDSRLARCARPVLERLTGDMSDVPVTIALTDAQARIVDRRDCSTAVGRVLDRVDFDRGFSFEESSIGTNGVGTVFEVGAPVSVVGSEHFNQSLVQFACTGAPILDPLTGRVVGVLDASMLAESWNSLVDALVRSAATDISRNLLLDRSQDTRAVFETYLRASARPGRAVIALGETVMVNEAARTLLDPDEQATIGQYAEYMMTKHDNALHTVTLESGRQIRMRTKHIVSRGDVVGVVAVLDEDRAAPPEKGAGETGSRTAALPHSPAHGMRSPTWIHAYGEVMESLTHCRALVVVGEPGSGRLSVLKDAFSSQNPTAPIVVVDVAHQTACSTPPPAPGDDGGLLILRHIDTRDGPVSPTLRSAIDDATAAGYVLAATASPPRDATATTRDGLFGLFEHSVTLPPLRLRSPDLEPLVHRMLKGLAPQRTTRISPQAMRIIAAYSWPQNLTQLHFALEAALRRRPVGEIQPEDLPGFCRTTAHRVLTTLEVTERDAIVRVLDECGGNRVRAAQALGMSRSSIYRKIHSYGITGI</sequence>
<accession>L7KLA1</accession>
<evidence type="ECO:0000256" key="6">
    <source>
        <dbReference type="SAM" id="MobiDB-lite"/>
    </source>
</evidence>
<dbReference type="InterPro" id="IPR027417">
    <property type="entry name" value="P-loop_NTPase"/>
</dbReference>